<keyword evidence="1" id="KW-0732">Signal</keyword>
<dbReference type="EMBL" id="PGFA01000004">
    <property type="protein sequence ID" value="PJJ48380.1"/>
    <property type="molecule type" value="Genomic_DNA"/>
</dbReference>
<evidence type="ECO:0000313" key="2">
    <source>
        <dbReference type="EMBL" id="PJJ48380.1"/>
    </source>
</evidence>
<sequence length="494" mass="53445">MNWPISSAFRIASVSFLSSALLLAATGCEDPNNLGVELPGTSPVSTEYRDYRVNASTILQDSVETLNADRVLVGRLTDATLGTTTAKAYFNLRASTDTLPSDLTNPVLDSVVLVSSFDQVYGSATKTVSFDLLKLRDGLDDKKTYNSGVQDVAVGEPIGEKLISSLKRTTTAEVAVEPGVLKSKKKLNADKTPADSTISVTSPDPTIRLVIQKDRVRSSDFANALFSALKDASFGQSKLDALLKGLAVVPSSNQTAAIVALNRASVNCIYVYHHGTISGLARQRSYRVRLGSSYVSGDANTPRYYTQLTTDFKAPFSVLLDGTKSLRVADSVTYMQQGLGLATRLTIPGLKELANQPGLAINRAELIIPIKSSGTLLFPNPTVAFLYEINANNRVLQRTVNISPVERIVQANLQNQLGQGKEAAVSLYDVDASKKYYSVVITTYLQAYLANQLGEQAAALMLSPVLRRSFDLSLNRSVLDAQNIKLRVYSSKLR</sequence>
<protein>
    <submittedName>
        <fullName evidence="2">Uncharacterized protein DUF4270</fullName>
    </submittedName>
</protein>
<proteinExistence type="predicted"/>
<accession>A0A2M9ARR6</accession>
<organism evidence="2 3">
    <name type="scientific">Hymenobacter chitinivorans DSM 11115</name>
    <dbReference type="NCBI Taxonomy" id="1121954"/>
    <lineage>
        <taxon>Bacteria</taxon>
        <taxon>Pseudomonadati</taxon>
        <taxon>Bacteroidota</taxon>
        <taxon>Cytophagia</taxon>
        <taxon>Cytophagales</taxon>
        <taxon>Hymenobacteraceae</taxon>
        <taxon>Hymenobacter</taxon>
    </lineage>
</organism>
<evidence type="ECO:0000313" key="3">
    <source>
        <dbReference type="Proteomes" id="UP000228535"/>
    </source>
</evidence>
<dbReference type="AlphaFoldDB" id="A0A2M9ARR6"/>
<evidence type="ECO:0000256" key="1">
    <source>
        <dbReference type="SAM" id="SignalP"/>
    </source>
</evidence>
<comment type="caution">
    <text evidence="2">The sequence shown here is derived from an EMBL/GenBank/DDBJ whole genome shotgun (WGS) entry which is preliminary data.</text>
</comment>
<dbReference type="Pfam" id="PF14092">
    <property type="entry name" value="DUF4270"/>
    <property type="match status" value="1"/>
</dbReference>
<name>A0A2M9ARR6_9BACT</name>
<feature type="signal peptide" evidence="1">
    <location>
        <begin position="1"/>
        <end position="24"/>
    </location>
</feature>
<keyword evidence="3" id="KW-1185">Reference proteome</keyword>
<reference evidence="2 3" key="1">
    <citation type="submission" date="2017-11" db="EMBL/GenBank/DDBJ databases">
        <title>Genomic Encyclopedia of Archaeal and Bacterial Type Strains, Phase II (KMG-II): From Individual Species to Whole Genera.</title>
        <authorList>
            <person name="Goeker M."/>
        </authorList>
    </citation>
    <scope>NUCLEOTIDE SEQUENCE [LARGE SCALE GENOMIC DNA]</scope>
    <source>
        <strain evidence="2 3">DSM 11115</strain>
    </source>
</reference>
<dbReference type="InterPro" id="IPR025366">
    <property type="entry name" value="DUF4270"/>
</dbReference>
<feature type="chain" id="PRO_5014695968" evidence="1">
    <location>
        <begin position="25"/>
        <end position="494"/>
    </location>
</feature>
<dbReference type="Proteomes" id="UP000228535">
    <property type="component" value="Unassembled WGS sequence"/>
</dbReference>
<gene>
    <name evidence="2" type="ORF">CLV45_4082</name>
</gene>